<keyword evidence="3" id="KW-1185">Reference proteome</keyword>
<dbReference type="InterPro" id="IPR018631">
    <property type="entry name" value="AAA-ATPase-like_dom"/>
</dbReference>
<accession>A0A369JXP2</accession>
<name>A0A369JXP2_HYPMA</name>
<comment type="caution">
    <text evidence="2">The sequence shown here is derived from an EMBL/GenBank/DDBJ whole genome shotgun (WGS) entry which is preliminary data.</text>
</comment>
<dbReference type="OrthoDB" id="5380555at2759"/>
<dbReference type="EMBL" id="LUEZ02000045">
    <property type="protein sequence ID" value="RDB24174.1"/>
    <property type="molecule type" value="Genomic_DNA"/>
</dbReference>
<sequence length="661" mass="74311">MLPDSTSFLDLVTTPGLIAVDKTDFVEILDSEPRYWYRFLRPYRWGKSTFLNMLADYYDKSQVNSFEDRFGQLYIGKNPTPCHNTLLVLLFDLSTISVSCSDEEMERQFNSTINQSLTRFLIQNARFLDNPDPASVIKDDGSASLKSVLELAMWAKQPLFVGVDNYDNPLHSYIVSGHLAPHENYQKLVLFFQSRFFDLVEKAYHHGMIQKCWFTGVFPVFSGETTGITSLTQSIPLGNICGFTSDEVEVITTSYLARTHTGNYLHQVLWTLENESGGHTFSPWGSHLFNPGRVNAHLKAVRSGGVIPPDEDKGICDIQETLNGITAEGDFTVDYLFTLLRARLIGASASQDETLEPCLGEESVFSLPPDSYRILQYLGAVGLDWFEPHYMQAPNTLVRRLVAQRIRDFVMASYVGFTKKLKDVNHRVFNGEDPLALVDLLKDLLQARAAFSAFDVPEGALMAFVHTFLTHEDRYIPDLCLINDPTYSPSSLRFRTVDFILPARNPPSASVASLVMVTSVSLDPCPFEDTYSEPSPWPFFDLEEPPKMTWQAVLEASDEQLLQTPYHAYDDRTSQFSYSSPLPTIKEKLTIVLESHMKEIKAGSTDGSQPGIFDARIHCGEGCDRLDGYVLLCIGARVLMWKAASQETRLAFWKSPGAATN</sequence>
<proteinExistence type="predicted"/>
<dbReference type="AlphaFoldDB" id="A0A369JXP2"/>
<dbReference type="PANTHER" id="PTHR34825">
    <property type="entry name" value="CONSERVED PROTEIN, WITH A WEAK D-GALACTARATE DEHYDRATASE/ALTRONATE HYDROLASE DOMAIN"/>
    <property type="match status" value="1"/>
</dbReference>
<dbReference type="Pfam" id="PF09820">
    <property type="entry name" value="AAA-ATPase_like"/>
    <property type="match status" value="1"/>
</dbReference>
<evidence type="ECO:0000313" key="2">
    <source>
        <dbReference type="EMBL" id="RDB24174.1"/>
    </source>
</evidence>
<gene>
    <name evidence="2" type="ORF">Hypma_008674</name>
</gene>
<protein>
    <recommendedName>
        <fullName evidence="1">AAA-ATPase-like domain-containing protein</fullName>
    </recommendedName>
</protein>
<evidence type="ECO:0000313" key="3">
    <source>
        <dbReference type="Proteomes" id="UP000076154"/>
    </source>
</evidence>
<organism evidence="2 3">
    <name type="scientific">Hypsizygus marmoreus</name>
    <name type="common">White beech mushroom</name>
    <name type="synonym">Agaricus marmoreus</name>
    <dbReference type="NCBI Taxonomy" id="39966"/>
    <lineage>
        <taxon>Eukaryota</taxon>
        <taxon>Fungi</taxon>
        <taxon>Dikarya</taxon>
        <taxon>Basidiomycota</taxon>
        <taxon>Agaricomycotina</taxon>
        <taxon>Agaricomycetes</taxon>
        <taxon>Agaricomycetidae</taxon>
        <taxon>Agaricales</taxon>
        <taxon>Tricholomatineae</taxon>
        <taxon>Lyophyllaceae</taxon>
        <taxon>Hypsizygus</taxon>
    </lineage>
</organism>
<dbReference type="PANTHER" id="PTHR34825:SF1">
    <property type="entry name" value="AAA-ATPASE-LIKE DOMAIN-CONTAINING PROTEIN"/>
    <property type="match status" value="1"/>
</dbReference>
<evidence type="ECO:0000259" key="1">
    <source>
        <dbReference type="Pfam" id="PF09820"/>
    </source>
</evidence>
<dbReference type="Proteomes" id="UP000076154">
    <property type="component" value="Unassembled WGS sequence"/>
</dbReference>
<feature type="domain" description="AAA-ATPase-like" evidence="1">
    <location>
        <begin position="14"/>
        <end position="221"/>
    </location>
</feature>
<dbReference type="InParanoid" id="A0A369JXP2"/>
<reference evidence="2" key="1">
    <citation type="submission" date="2018-04" db="EMBL/GenBank/DDBJ databases">
        <title>Whole genome sequencing of Hypsizygus marmoreus.</title>
        <authorList>
            <person name="Choi I.-G."/>
            <person name="Min B."/>
            <person name="Kim J.-G."/>
            <person name="Kim S."/>
            <person name="Oh Y.-L."/>
            <person name="Kong W.-S."/>
            <person name="Park H."/>
            <person name="Jeong J."/>
            <person name="Song E.-S."/>
        </authorList>
    </citation>
    <scope>NUCLEOTIDE SEQUENCE [LARGE SCALE GENOMIC DNA]</scope>
    <source>
        <strain evidence="2">51987-8</strain>
    </source>
</reference>